<organism evidence="1">
    <name type="scientific">uncultured marine thaumarchaeote AD1000_69_E02</name>
    <dbReference type="NCBI Taxonomy" id="1455932"/>
    <lineage>
        <taxon>Archaea</taxon>
        <taxon>Nitrososphaerota</taxon>
        <taxon>environmental samples</taxon>
    </lineage>
</organism>
<dbReference type="InterPro" id="IPR007355">
    <property type="entry name" value="DUF424"/>
</dbReference>
<accession>A0A075FWK0</accession>
<reference evidence="1" key="1">
    <citation type="journal article" date="2014" name="Genome Biol. Evol.">
        <title>Pangenome evidence for extensive interdomain horizontal transfer affecting lineage core and shell genes in uncultured planktonic thaumarchaeota and euryarchaeota.</title>
        <authorList>
            <person name="Deschamps P."/>
            <person name="Zivanovic Y."/>
            <person name="Moreira D."/>
            <person name="Rodriguez-Valera F."/>
            <person name="Lopez-Garcia P."/>
        </authorList>
    </citation>
    <scope>NUCLEOTIDE SEQUENCE</scope>
</reference>
<sequence length="97" mass="10958">MFSARLINQKDVRMLNICDSDILGKTLTRDKFTLKITENFYGKNNIEKEEAMELLKKCNSINMVGKEIISLSVNMGIGSEKGVKEIDGVPFLIVFKV</sequence>
<dbReference type="Pfam" id="PF04242">
    <property type="entry name" value="DUF424"/>
    <property type="match status" value="1"/>
</dbReference>
<evidence type="ECO:0000313" key="1">
    <source>
        <dbReference type="EMBL" id="AIE95708.1"/>
    </source>
</evidence>
<dbReference type="EMBL" id="KF900458">
    <property type="protein sequence ID" value="AIE95708.1"/>
    <property type="molecule type" value="Genomic_DNA"/>
</dbReference>
<dbReference type="AlphaFoldDB" id="A0A075FWK0"/>
<name>A0A075FWK0_9ARCH</name>
<evidence type="ECO:0008006" key="2">
    <source>
        <dbReference type="Google" id="ProtNLM"/>
    </source>
</evidence>
<dbReference type="Gene3D" id="3.30.1860.10">
    <property type="entry name" value="uncharacterized conserved protein from methanopyrus kandleri domain like"/>
    <property type="match status" value="1"/>
</dbReference>
<protein>
    <recommendedName>
        <fullName evidence="2">DUF424 domain-containing protein</fullName>
    </recommendedName>
</protein>
<proteinExistence type="predicted"/>